<reference evidence="2" key="1">
    <citation type="submission" date="2020-11" db="EMBL/GenBank/DDBJ databases">
        <title>Kefir isolates.</title>
        <authorList>
            <person name="Marcisauskas S."/>
            <person name="Kim Y."/>
            <person name="Blasche S."/>
        </authorList>
    </citation>
    <scope>NUCLEOTIDE SEQUENCE</scope>
    <source>
        <strain evidence="2">Olga-1</strain>
    </source>
</reference>
<gene>
    <name evidence="2" type="ORF">C6P40_005116</name>
</gene>
<accession>A0A9P6WLU2</accession>
<dbReference type="AlphaFoldDB" id="A0A9P6WLU2"/>
<keyword evidence="3" id="KW-1185">Reference proteome</keyword>
<protein>
    <submittedName>
        <fullName evidence="2">Uncharacterized protein</fullName>
    </submittedName>
</protein>
<proteinExistence type="predicted"/>
<evidence type="ECO:0000313" key="2">
    <source>
        <dbReference type="EMBL" id="KAG0689382.1"/>
    </source>
</evidence>
<sequence>MINSTNGVKINDKPVSLEDQAALASTGLINVDVSVPKIGLNDSDSESDNASNNNDNDNETKSTATELNDNSNIKINTQDIIFGKFENINDIYNSQIVEFDVSDDTKINKLSLQDFTSLAFKLKSENFAIFKPQYE</sequence>
<dbReference type="EMBL" id="PUHW01000083">
    <property type="protein sequence ID" value="KAG0689382.1"/>
    <property type="molecule type" value="Genomic_DNA"/>
</dbReference>
<dbReference type="OrthoDB" id="3996873at2759"/>
<dbReference type="Proteomes" id="UP000697127">
    <property type="component" value="Unassembled WGS sequence"/>
</dbReference>
<evidence type="ECO:0000313" key="3">
    <source>
        <dbReference type="Proteomes" id="UP000697127"/>
    </source>
</evidence>
<evidence type="ECO:0000256" key="1">
    <source>
        <dbReference type="SAM" id="MobiDB-lite"/>
    </source>
</evidence>
<organism evidence="2 3">
    <name type="scientific">Pichia californica</name>
    <dbReference type="NCBI Taxonomy" id="460514"/>
    <lineage>
        <taxon>Eukaryota</taxon>
        <taxon>Fungi</taxon>
        <taxon>Dikarya</taxon>
        <taxon>Ascomycota</taxon>
        <taxon>Saccharomycotina</taxon>
        <taxon>Pichiomycetes</taxon>
        <taxon>Pichiales</taxon>
        <taxon>Pichiaceae</taxon>
        <taxon>Pichia</taxon>
    </lineage>
</organism>
<feature type="region of interest" description="Disordered" evidence="1">
    <location>
        <begin position="39"/>
        <end position="69"/>
    </location>
</feature>
<comment type="caution">
    <text evidence="2">The sequence shown here is derived from an EMBL/GenBank/DDBJ whole genome shotgun (WGS) entry which is preliminary data.</text>
</comment>
<name>A0A9P6WLU2_9ASCO</name>